<dbReference type="GO" id="GO:0003700">
    <property type="term" value="F:DNA-binding transcription factor activity"/>
    <property type="evidence" value="ECO:0007669"/>
    <property type="project" value="InterPro"/>
</dbReference>
<dbReference type="GO" id="GO:0032993">
    <property type="term" value="C:protein-DNA complex"/>
    <property type="evidence" value="ECO:0007669"/>
    <property type="project" value="TreeGrafter"/>
</dbReference>
<dbReference type="Gene3D" id="1.10.10.10">
    <property type="entry name" value="Winged helix-like DNA-binding domain superfamily/Winged helix DNA-binding domain"/>
    <property type="match status" value="1"/>
</dbReference>
<keyword evidence="4" id="KW-0963">Cytoplasm</keyword>
<dbReference type="Gene3D" id="3.40.190.10">
    <property type="entry name" value="Periplasmic binding protein-like II"/>
    <property type="match status" value="1"/>
</dbReference>
<dbReference type="FunFam" id="1.10.10.10:FF:000001">
    <property type="entry name" value="LysR family transcriptional regulator"/>
    <property type="match status" value="1"/>
</dbReference>
<organism evidence="11 12">
    <name type="scientific">Marinomonas pollencensis</name>
    <dbReference type="NCBI Taxonomy" id="491954"/>
    <lineage>
        <taxon>Bacteria</taxon>
        <taxon>Pseudomonadati</taxon>
        <taxon>Pseudomonadota</taxon>
        <taxon>Gammaproteobacteria</taxon>
        <taxon>Oceanospirillales</taxon>
        <taxon>Oceanospirillaceae</taxon>
        <taxon>Marinomonas</taxon>
    </lineage>
</organism>
<dbReference type="CDD" id="cd08441">
    <property type="entry name" value="PBP2_MetR"/>
    <property type="match status" value="1"/>
</dbReference>
<proteinExistence type="inferred from homology"/>
<evidence type="ECO:0000256" key="2">
    <source>
        <dbReference type="ARBA" id="ARBA00009437"/>
    </source>
</evidence>
<protein>
    <recommendedName>
        <fullName evidence="3">HTH-type transcriptional regulator MetR</fullName>
    </recommendedName>
</protein>
<dbReference type="PRINTS" id="PR00039">
    <property type="entry name" value="HTHLYSR"/>
</dbReference>
<evidence type="ECO:0000313" key="12">
    <source>
        <dbReference type="Proteomes" id="UP000256542"/>
    </source>
</evidence>
<dbReference type="Proteomes" id="UP000256542">
    <property type="component" value="Unassembled WGS sequence"/>
</dbReference>
<reference evidence="11 12" key="1">
    <citation type="submission" date="2018-08" db="EMBL/GenBank/DDBJ databases">
        <title>Genomic Encyclopedia of Type Strains, Phase III (KMG-III): the genomes of soil and plant-associated and newly described type strains.</title>
        <authorList>
            <person name="Whitman W."/>
        </authorList>
    </citation>
    <scope>NUCLEOTIDE SEQUENCE [LARGE SCALE GENOMIC DNA]</scope>
    <source>
        <strain evidence="11 12">CECT 7375</strain>
    </source>
</reference>
<evidence type="ECO:0000256" key="1">
    <source>
        <dbReference type="ARBA" id="ARBA00004496"/>
    </source>
</evidence>
<dbReference type="AlphaFoldDB" id="A0A3E0DJP5"/>
<evidence type="ECO:0000256" key="6">
    <source>
        <dbReference type="ARBA" id="ARBA00023015"/>
    </source>
</evidence>
<keyword evidence="6" id="KW-0805">Transcription regulation</keyword>
<dbReference type="InterPro" id="IPR037406">
    <property type="entry name" value="MetR_PBP2"/>
</dbReference>
<keyword evidence="8" id="KW-0804">Transcription</keyword>
<keyword evidence="7" id="KW-0238">DNA-binding</keyword>
<dbReference type="EMBL" id="QUNG01000007">
    <property type="protein sequence ID" value="REG82985.1"/>
    <property type="molecule type" value="Genomic_DNA"/>
</dbReference>
<evidence type="ECO:0000256" key="9">
    <source>
        <dbReference type="ARBA" id="ARBA00023167"/>
    </source>
</evidence>
<evidence type="ECO:0000256" key="5">
    <source>
        <dbReference type="ARBA" id="ARBA00022605"/>
    </source>
</evidence>
<dbReference type="PANTHER" id="PTHR30346">
    <property type="entry name" value="TRANSCRIPTIONAL DUAL REGULATOR HCAR-RELATED"/>
    <property type="match status" value="1"/>
</dbReference>
<name>A0A3E0DJP5_9GAMM</name>
<accession>A0A3E0DJP5</accession>
<dbReference type="InterPro" id="IPR036388">
    <property type="entry name" value="WH-like_DNA-bd_sf"/>
</dbReference>
<evidence type="ECO:0000256" key="8">
    <source>
        <dbReference type="ARBA" id="ARBA00023163"/>
    </source>
</evidence>
<keyword evidence="12" id="KW-1185">Reference proteome</keyword>
<dbReference type="SUPFAM" id="SSF46785">
    <property type="entry name" value="Winged helix' DNA-binding domain"/>
    <property type="match status" value="1"/>
</dbReference>
<evidence type="ECO:0000256" key="4">
    <source>
        <dbReference type="ARBA" id="ARBA00022490"/>
    </source>
</evidence>
<evidence type="ECO:0000313" key="11">
    <source>
        <dbReference type="EMBL" id="REG82985.1"/>
    </source>
</evidence>
<dbReference type="InterPro" id="IPR005119">
    <property type="entry name" value="LysR_subst-bd"/>
</dbReference>
<gene>
    <name evidence="11" type="ORF">DFP81_107159</name>
</gene>
<keyword evidence="9" id="KW-0486">Methionine biosynthesis</keyword>
<evidence type="ECO:0000259" key="10">
    <source>
        <dbReference type="PROSITE" id="PS50931"/>
    </source>
</evidence>
<keyword evidence="5" id="KW-0028">Amino-acid biosynthesis</keyword>
<dbReference type="Pfam" id="PF00126">
    <property type="entry name" value="HTH_1"/>
    <property type="match status" value="1"/>
</dbReference>
<feature type="domain" description="HTH lysR-type" evidence="10">
    <location>
        <begin position="29"/>
        <end position="86"/>
    </location>
</feature>
<dbReference type="SUPFAM" id="SSF53850">
    <property type="entry name" value="Periplasmic binding protein-like II"/>
    <property type="match status" value="1"/>
</dbReference>
<dbReference type="GO" id="GO:0005737">
    <property type="term" value="C:cytoplasm"/>
    <property type="evidence" value="ECO:0007669"/>
    <property type="project" value="UniProtKB-SubCell"/>
</dbReference>
<dbReference type="InterPro" id="IPR000847">
    <property type="entry name" value="LysR_HTH_N"/>
</dbReference>
<dbReference type="InterPro" id="IPR036390">
    <property type="entry name" value="WH_DNA-bd_sf"/>
</dbReference>
<dbReference type="PROSITE" id="PS50931">
    <property type="entry name" value="HTH_LYSR"/>
    <property type="match status" value="1"/>
</dbReference>
<dbReference type="Pfam" id="PF03466">
    <property type="entry name" value="LysR_substrate"/>
    <property type="match status" value="1"/>
</dbReference>
<evidence type="ECO:0000256" key="7">
    <source>
        <dbReference type="ARBA" id="ARBA00023125"/>
    </source>
</evidence>
<sequence>MIPFLVLMGFFRFHSLNQTHLLYIIMSIIEVRHLKTLTALRETGSLVEAAERVHLTQSALSHQLKDLEEKLDCALFIRKTKPVRFTSAGLRLLQLADDVLLSFRSAQRDIQRFAEGESGRLHIAIECHSCYEWLMPTIDHFREHWPDVELDLSTAFSFMPLPALARGDLDLVVTSDPQDLPNIEYIPLFQYEAQVALSRHHRLAKKEYLTPEDFEQETLITYPVEPERLDIFKHFLNPAGIAPSKIRHSELTLMMMQLVASGRGVCCIPNWALTEYSNRQYVLTKSLGEEGVWCKLYLAIRKDQRQNAYMEDLINTASKTCFKNLKGILSPDL</sequence>
<dbReference type="GO" id="GO:0009086">
    <property type="term" value="P:methionine biosynthetic process"/>
    <property type="evidence" value="ECO:0007669"/>
    <property type="project" value="UniProtKB-KW"/>
</dbReference>
<evidence type="ECO:0000256" key="3">
    <source>
        <dbReference type="ARBA" id="ARBA00019365"/>
    </source>
</evidence>
<dbReference type="GO" id="GO:0003677">
    <property type="term" value="F:DNA binding"/>
    <property type="evidence" value="ECO:0007669"/>
    <property type="project" value="UniProtKB-KW"/>
</dbReference>
<dbReference type="PANTHER" id="PTHR30346:SF28">
    <property type="entry name" value="HTH-TYPE TRANSCRIPTIONAL REGULATOR CYNR"/>
    <property type="match status" value="1"/>
</dbReference>
<comment type="similarity">
    <text evidence="2">Belongs to the LysR transcriptional regulatory family.</text>
</comment>
<comment type="caution">
    <text evidence="11">The sequence shown here is derived from an EMBL/GenBank/DDBJ whole genome shotgun (WGS) entry which is preliminary data.</text>
</comment>
<comment type="subcellular location">
    <subcellularLocation>
        <location evidence="1">Cytoplasm</location>
    </subcellularLocation>
</comment>